<dbReference type="Proteomes" id="UP000799755">
    <property type="component" value="Unassembled WGS sequence"/>
</dbReference>
<sequence>MKGGRRAGGASDGHERVLRKEHLSTLMAIGNLAFTLKSQNHHEEAILLMETCFQLRKQILGGHYLDTELSLETLT</sequence>
<dbReference type="EMBL" id="MU003499">
    <property type="protein sequence ID" value="KAF2473980.1"/>
    <property type="molecule type" value="Genomic_DNA"/>
</dbReference>
<protein>
    <submittedName>
        <fullName evidence="1">Uncharacterized protein</fullName>
    </submittedName>
</protein>
<keyword evidence="2" id="KW-1185">Reference proteome</keyword>
<organism evidence="1 2">
    <name type="scientific">Lindgomyces ingoldianus</name>
    <dbReference type="NCBI Taxonomy" id="673940"/>
    <lineage>
        <taxon>Eukaryota</taxon>
        <taxon>Fungi</taxon>
        <taxon>Dikarya</taxon>
        <taxon>Ascomycota</taxon>
        <taxon>Pezizomycotina</taxon>
        <taxon>Dothideomycetes</taxon>
        <taxon>Pleosporomycetidae</taxon>
        <taxon>Pleosporales</taxon>
        <taxon>Lindgomycetaceae</taxon>
        <taxon>Lindgomyces</taxon>
    </lineage>
</organism>
<accession>A0ACB6R5D1</accession>
<reference evidence="1" key="1">
    <citation type="journal article" date="2020" name="Stud. Mycol.">
        <title>101 Dothideomycetes genomes: a test case for predicting lifestyles and emergence of pathogens.</title>
        <authorList>
            <person name="Haridas S."/>
            <person name="Albert R."/>
            <person name="Binder M."/>
            <person name="Bloem J."/>
            <person name="Labutti K."/>
            <person name="Salamov A."/>
            <person name="Andreopoulos B."/>
            <person name="Baker S."/>
            <person name="Barry K."/>
            <person name="Bills G."/>
            <person name="Bluhm B."/>
            <person name="Cannon C."/>
            <person name="Castanera R."/>
            <person name="Culley D."/>
            <person name="Daum C."/>
            <person name="Ezra D."/>
            <person name="Gonzalez J."/>
            <person name="Henrissat B."/>
            <person name="Kuo A."/>
            <person name="Liang C."/>
            <person name="Lipzen A."/>
            <person name="Lutzoni F."/>
            <person name="Magnuson J."/>
            <person name="Mondo S."/>
            <person name="Nolan M."/>
            <person name="Ohm R."/>
            <person name="Pangilinan J."/>
            <person name="Park H.-J."/>
            <person name="Ramirez L."/>
            <person name="Alfaro M."/>
            <person name="Sun H."/>
            <person name="Tritt A."/>
            <person name="Yoshinaga Y."/>
            <person name="Zwiers L.-H."/>
            <person name="Turgeon B."/>
            <person name="Goodwin S."/>
            <person name="Spatafora J."/>
            <person name="Crous P."/>
            <person name="Grigoriev I."/>
        </authorList>
    </citation>
    <scope>NUCLEOTIDE SEQUENCE</scope>
    <source>
        <strain evidence="1">ATCC 200398</strain>
    </source>
</reference>
<name>A0ACB6R5D1_9PLEO</name>
<proteinExistence type="predicted"/>
<gene>
    <name evidence="1" type="ORF">BDR25DRAFT_386894</name>
</gene>
<comment type="caution">
    <text evidence="1">The sequence shown here is derived from an EMBL/GenBank/DDBJ whole genome shotgun (WGS) entry which is preliminary data.</text>
</comment>
<evidence type="ECO:0000313" key="1">
    <source>
        <dbReference type="EMBL" id="KAF2473980.1"/>
    </source>
</evidence>
<evidence type="ECO:0000313" key="2">
    <source>
        <dbReference type="Proteomes" id="UP000799755"/>
    </source>
</evidence>